<protein>
    <recommendedName>
        <fullName evidence="3">HTH psq-type domain-containing protein</fullName>
    </recommendedName>
</protein>
<dbReference type="InterPro" id="IPR050863">
    <property type="entry name" value="CenT-Element_Derived"/>
</dbReference>
<feature type="compositionally biased region" description="Basic and acidic residues" evidence="2">
    <location>
        <begin position="388"/>
        <end position="403"/>
    </location>
</feature>
<reference evidence="4" key="1">
    <citation type="submission" date="2019-08" db="EMBL/GenBank/DDBJ databases">
        <title>The genome of the North American firefly Photinus pyralis.</title>
        <authorList>
            <consortium name="Photinus pyralis genome working group"/>
            <person name="Fallon T.R."/>
            <person name="Sander Lower S.E."/>
            <person name="Weng J.-K."/>
        </authorList>
    </citation>
    <scope>NUCLEOTIDE SEQUENCE</scope>
    <source>
        <strain evidence="4">TRF0915ILg1</strain>
        <tissue evidence="4">Whole body</tissue>
    </source>
</reference>
<comment type="caution">
    <text evidence="4">The sequence shown here is derived from an EMBL/GenBank/DDBJ whole genome shotgun (WGS) entry which is preliminary data.</text>
</comment>
<gene>
    <name evidence="4" type="ORF">ILUMI_09265</name>
</gene>
<feature type="domain" description="HTH psq-type" evidence="3">
    <location>
        <begin position="18"/>
        <end position="47"/>
    </location>
</feature>
<dbReference type="AlphaFoldDB" id="A0A8K0G9U4"/>
<evidence type="ECO:0000259" key="3">
    <source>
        <dbReference type="Pfam" id="PF05225"/>
    </source>
</evidence>
<keyword evidence="5" id="KW-1185">Reference proteome</keyword>
<dbReference type="Proteomes" id="UP000801492">
    <property type="component" value="Unassembled WGS sequence"/>
</dbReference>
<dbReference type="PANTHER" id="PTHR19303">
    <property type="entry name" value="TRANSPOSON"/>
    <property type="match status" value="1"/>
</dbReference>
<evidence type="ECO:0000256" key="1">
    <source>
        <dbReference type="ARBA" id="ARBA00004123"/>
    </source>
</evidence>
<sequence length="499" mass="57385">MPRISQRKLGSRPYKDYSEEQLKVAIDAVRKGMTLRKAAEQYGVKKTQLTDKCGRSIWEKCIAMCADLGFPLKTLDIRLIVKSYMDQHGYTEPRFKNNLPGYDWVKAFISKHKDTLIHRLCQNLSRSRARVDSEIINKYFDEVELTLNGVEPHLIINYDETNFTDDPKKTKVIVRRKSRHPNRIMDASKSSVSVMFTAVGDGSILPPYVVYKAEHLYSTWTTGGPKASRASPWVIQQCTQNNIRFVLLPPNSTGLTQPIDIAYLKPLTAKWANVLENWEQHNRRAITKDRFPSLFKKCLNELEVTSTKNVKSGFRAAGLIPVDRTKVLKCLPTNQSVTTDNVDNDSWAKFWKSSGRGKKERHSTFKRSKEKIEFASSAKSEQYSVHDSSSDERFVSSDERPSDKEDDNGVDNTKRQTQNEHQLTVNNFIDTPEMSHIETEKTNLLVNYKANIEQCNSLDTTSSNTEDYLYWPKKGKRSTEEMPYVITSSGWKHLYDRKK</sequence>
<dbReference type="EMBL" id="VTPC01004659">
    <property type="protein sequence ID" value="KAF2896910.1"/>
    <property type="molecule type" value="Genomic_DNA"/>
</dbReference>
<proteinExistence type="predicted"/>
<dbReference type="InterPro" id="IPR007889">
    <property type="entry name" value="HTH_Psq"/>
</dbReference>
<dbReference type="GO" id="GO:0005634">
    <property type="term" value="C:nucleus"/>
    <property type="evidence" value="ECO:0007669"/>
    <property type="project" value="UniProtKB-SubCell"/>
</dbReference>
<dbReference type="Gene3D" id="1.10.10.60">
    <property type="entry name" value="Homeodomain-like"/>
    <property type="match status" value="1"/>
</dbReference>
<accession>A0A8K0G9U4</accession>
<evidence type="ECO:0000313" key="5">
    <source>
        <dbReference type="Proteomes" id="UP000801492"/>
    </source>
</evidence>
<organism evidence="4 5">
    <name type="scientific">Ignelater luminosus</name>
    <name type="common">Cucubano</name>
    <name type="synonym">Pyrophorus luminosus</name>
    <dbReference type="NCBI Taxonomy" id="2038154"/>
    <lineage>
        <taxon>Eukaryota</taxon>
        <taxon>Metazoa</taxon>
        <taxon>Ecdysozoa</taxon>
        <taxon>Arthropoda</taxon>
        <taxon>Hexapoda</taxon>
        <taxon>Insecta</taxon>
        <taxon>Pterygota</taxon>
        <taxon>Neoptera</taxon>
        <taxon>Endopterygota</taxon>
        <taxon>Coleoptera</taxon>
        <taxon>Polyphaga</taxon>
        <taxon>Elateriformia</taxon>
        <taxon>Elateroidea</taxon>
        <taxon>Elateridae</taxon>
        <taxon>Agrypninae</taxon>
        <taxon>Pyrophorini</taxon>
        <taxon>Ignelater</taxon>
    </lineage>
</organism>
<dbReference type="Pfam" id="PF05225">
    <property type="entry name" value="HTH_psq"/>
    <property type="match status" value="1"/>
</dbReference>
<comment type="subcellular location">
    <subcellularLocation>
        <location evidence="1">Nucleus</location>
    </subcellularLocation>
</comment>
<dbReference type="PANTHER" id="PTHR19303:SF74">
    <property type="entry name" value="POGO TRANSPOSABLE ELEMENT WITH KRAB DOMAIN"/>
    <property type="match status" value="1"/>
</dbReference>
<dbReference type="GO" id="GO:0003677">
    <property type="term" value="F:DNA binding"/>
    <property type="evidence" value="ECO:0007669"/>
    <property type="project" value="InterPro"/>
</dbReference>
<evidence type="ECO:0000313" key="4">
    <source>
        <dbReference type="EMBL" id="KAF2896910.1"/>
    </source>
</evidence>
<evidence type="ECO:0000256" key="2">
    <source>
        <dbReference type="SAM" id="MobiDB-lite"/>
    </source>
</evidence>
<feature type="region of interest" description="Disordered" evidence="2">
    <location>
        <begin position="376"/>
        <end position="424"/>
    </location>
</feature>
<dbReference type="OrthoDB" id="8194272at2759"/>
<feature type="compositionally biased region" description="Polar residues" evidence="2">
    <location>
        <begin position="377"/>
        <end position="387"/>
    </location>
</feature>
<dbReference type="InterPro" id="IPR009057">
    <property type="entry name" value="Homeodomain-like_sf"/>
</dbReference>
<dbReference type="SUPFAM" id="SSF46689">
    <property type="entry name" value="Homeodomain-like"/>
    <property type="match status" value="1"/>
</dbReference>
<name>A0A8K0G9U4_IGNLU</name>